<dbReference type="HOGENOM" id="CLU_028607_0_0_1"/>
<evidence type="ECO:0000313" key="1">
    <source>
        <dbReference type="EMBL" id="KEQ58435.1"/>
    </source>
</evidence>
<dbReference type="Proteomes" id="UP000030672">
    <property type="component" value="Unassembled WGS sequence"/>
</dbReference>
<evidence type="ECO:0000313" key="2">
    <source>
        <dbReference type="Proteomes" id="UP000030672"/>
    </source>
</evidence>
<dbReference type="GeneID" id="63918754"/>
<dbReference type="AlphaFoldDB" id="A0A074VCK0"/>
<sequence length="653" mass="74783">MPKLFMNMFQTTRKGLVNEMTWLHWVPVNMSVSKSCTRDDHLRHSPSDKYQEQIVRKSLLFRSDTFDDKYVLESRKARLRAYNADANSRMIPTISTMQLPIRDSQGPQVAPTHQKPTLTTLPIDIKHEIFSYLLLGKNVKYSTGGHAPGHSYTFHTRIMRTNKQLYKETYDYLRSHNEFALAHFKYPRLLSGFSPYIAAGKKVKNFRDPAIEITVEDLEPKARWPDHNPSLNRPSDRVYVQRVLFLAQDLPHFTRQLQLEIHVWPSSQIYVHPPRATSLLQYTPTVVKNDRKIAWKVNPSHRTDLTTEERRARQERLIAPMAAVFGHGQTIRFPGVDADIATRVIQSMTPRLISVDAVGWNLLENMQAQKRRLDECLVNGFGEPHDLMQAYVLTAQLVYHAGTWSQYSPHYNTALLLNTPYRTSIQALQPLAHLSFKSLPQRDTSSDIWLHGVATMGLECLLNAMGLALDTGNWMPLLGPMITMTLLCMANNPFCSKPIRQELLDTIHHYKAWSLVFSDVMQKILDDSHLRSAVFDLEHRASEGRGKEFLLEDIQRLKEIMKTDPTPGNTDEYFAPGLRRRKRQFTEPLNLVRPKDLHGWTSDAIDSLDDEVRKSIFKHSDAAIKSKIPVPAGKTRAEGHVMLKIINGTPSTG</sequence>
<organism evidence="1 2">
    <name type="scientific">Aureobasidium melanogenum (strain CBS 110374)</name>
    <name type="common">Aureobasidium pullulans var. melanogenum</name>
    <dbReference type="NCBI Taxonomy" id="1043003"/>
    <lineage>
        <taxon>Eukaryota</taxon>
        <taxon>Fungi</taxon>
        <taxon>Dikarya</taxon>
        <taxon>Ascomycota</taxon>
        <taxon>Pezizomycotina</taxon>
        <taxon>Dothideomycetes</taxon>
        <taxon>Dothideomycetidae</taxon>
        <taxon>Dothideales</taxon>
        <taxon>Saccotheciaceae</taxon>
        <taxon>Aureobasidium</taxon>
    </lineage>
</organism>
<gene>
    <name evidence="1" type="ORF">M437DRAFT_69957</name>
</gene>
<protein>
    <submittedName>
        <fullName evidence="1">Uncharacterized protein</fullName>
    </submittedName>
</protein>
<dbReference type="EMBL" id="KL584855">
    <property type="protein sequence ID" value="KEQ58435.1"/>
    <property type="molecule type" value="Genomic_DNA"/>
</dbReference>
<accession>A0A074VCK0</accession>
<keyword evidence="2" id="KW-1185">Reference proteome</keyword>
<name>A0A074VCK0_AURM1</name>
<proteinExistence type="predicted"/>
<dbReference type="RefSeq" id="XP_040875458.1">
    <property type="nucleotide sequence ID" value="XM_041025381.1"/>
</dbReference>
<reference evidence="1 2" key="1">
    <citation type="journal article" date="2014" name="BMC Genomics">
        <title>Genome sequencing of four Aureobasidium pullulans varieties: biotechnological potential, stress tolerance, and description of new species.</title>
        <authorList>
            <person name="Gostin Ar C."/>
            <person name="Ohm R.A."/>
            <person name="Kogej T."/>
            <person name="Sonjak S."/>
            <person name="Turk M."/>
            <person name="Zajc J."/>
            <person name="Zalar P."/>
            <person name="Grube M."/>
            <person name="Sun H."/>
            <person name="Han J."/>
            <person name="Sharma A."/>
            <person name="Chiniquy J."/>
            <person name="Ngan C.Y."/>
            <person name="Lipzen A."/>
            <person name="Barry K."/>
            <person name="Grigoriev I.V."/>
            <person name="Gunde-Cimerman N."/>
        </authorList>
    </citation>
    <scope>NUCLEOTIDE SEQUENCE [LARGE SCALE GENOMIC DNA]</scope>
    <source>
        <strain evidence="1 2">CBS 110374</strain>
    </source>
</reference>